<feature type="signal peptide" evidence="3">
    <location>
        <begin position="1"/>
        <end position="23"/>
    </location>
</feature>
<dbReference type="OrthoDB" id="9803751at2"/>
<gene>
    <name evidence="5" type="ORF">DXX92_02710</name>
</gene>
<comment type="similarity">
    <text evidence="1">Belongs to the sulfatase family.</text>
</comment>
<dbReference type="GO" id="GO:0016787">
    <property type="term" value="F:hydrolase activity"/>
    <property type="evidence" value="ECO:0007669"/>
    <property type="project" value="UniProtKB-KW"/>
</dbReference>
<dbReference type="RefSeq" id="WP_115999025.1">
    <property type="nucleotide sequence ID" value="NZ_QUOV01000001.1"/>
</dbReference>
<protein>
    <submittedName>
        <fullName evidence="5">Arylsulfatase</fullName>
    </submittedName>
</protein>
<dbReference type="Pfam" id="PF00884">
    <property type="entry name" value="Sulfatase"/>
    <property type="match status" value="1"/>
</dbReference>
<accession>A0A3E0UBG4</accession>
<dbReference type="Gene3D" id="3.30.1120.10">
    <property type="match status" value="1"/>
</dbReference>
<sequence>MMTKVNTMLLVALALLVSSYSQADTQKPNIVIIYADDLGVGDVSAYQMGKLQTPNIDEIANQGLKFNQGYATAATCTPSRYSLLTGQYPWRKNAKILPGDAPLLIDPAQETLPKMLKRAGYRTGIVGKWHLGLGHGQVDWNQTIALGPNQVGFDYSYIMAATNDRVPNVYLENGAVIGLEPDDPLYVSYQKNFANQPTGLDNPELMTKMKFSNGHFHSINNGIPRIGYQTGGKKAQWRDEDMSDLFLAKATEFIDAQVVPTVTLKNQNQPFFLFYSLHQPHVPRVPHQRFAGSSGLGPRGDAILEADWAIGRLIKHLAQQGLARNTLVIFSSDNGPVLDDGYQDQAVSKNGEHTPWGIYRGGKYSLFDAGAHVPLLASWPGTIEANSESEQLFSQLDLLASLSALTQQPVSNNDTLDSENHLSTLLGKSAKGRKALVVQALGGRTAYREQSWLFIPAYWGDEKLAKEDIETGACSCYQLYDLANDPGQQTNLADKYPEKTKAMKAAYMRIMATANLKASE</sequence>
<feature type="domain" description="Sulfatase N-terminal" evidence="4">
    <location>
        <begin position="28"/>
        <end position="406"/>
    </location>
</feature>
<dbReference type="InterPro" id="IPR017850">
    <property type="entry name" value="Alkaline_phosphatase_core_sf"/>
</dbReference>
<dbReference type="InterPro" id="IPR024607">
    <property type="entry name" value="Sulfatase_CS"/>
</dbReference>
<organism evidence="5 6">
    <name type="scientific">Thalassotalea euphylliae</name>
    <dbReference type="NCBI Taxonomy" id="1655234"/>
    <lineage>
        <taxon>Bacteria</taxon>
        <taxon>Pseudomonadati</taxon>
        <taxon>Pseudomonadota</taxon>
        <taxon>Gammaproteobacteria</taxon>
        <taxon>Alteromonadales</taxon>
        <taxon>Colwelliaceae</taxon>
        <taxon>Thalassotalea</taxon>
    </lineage>
</organism>
<name>A0A3E0UBG4_9GAMM</name>
<comment type="caution">
    <text evidence="5">The sequence shown here is derived from an EMBL/GenBank/DDBJ whole genome shotgun (WGS) entry which is preliminary data.</text>
</comment>
<dbReference type="PROSITE" id="PS00523">
    <property type="entry name" value="SULFATASE_1"/>
    <property type="match status" value="1"/>
</dbReference>
<evidence type="ECO:0000256" key="3">
    <source>
        <dbReference type="SAM" id="SignalP"/>
    </source>
</evidence>
<feature type="chain" id="PRO_5017788276" evidence="3">
    <location>
        <begin position="24"/>
        <end position="520"/>
    </location>
</feature>
<dbReference type="PROSITE" id="PS00149">
    <property type="entry name" value="SULFATASE_2"/>
    <property type="match status" value="1"/>
</dbReference>
<dbReference type="AlphaFoldDB" id="A0A3E0UBG4"/>
<keyword evidence="3" id="KW-0732">Signal</keyword>
<dbReference type="Proteomes" id="UP000256999">
    <property type="component" value="Unassembled WGS sequence"/>
</dbReference>
<evidence type="ECO:0000313" key="6">
    <source>
        <dbReference type="Proteomes" id="UP000256999"/>
    </source>
</evidence>
<dbReference type="SUPFAM" id="SSF53649">
    <property type="entry name" value="Alkaline phosphatase-like"/>
    <property type="match status" value="1"/>
</dbReference>
<evidence type="ECO:0000259" key="4">
    <source>
        <dbReference type="Pfam" id="PF00884"/>
    </source>
</evidence>
<keyword evidence="2" id="KW-0378">Hydrolase</keyword>
<reference evidence="5 6" key="1">
    <citation type="submission" date="2018-08" db="EMBL/GenBank/DDBJ databases">
        <title>Thalassotalea euphylliae genome.</title>
        <authorList>
            <person name="Summers S."/>
            <person name="Rice S.A."/>
            <person name="Freckelton M.L."/>
            <person name="Nedved B.T."/>
            <person name="Hadfield M.G."/>
        </authorList>
    </citation>
    <scope>NUCLEOTIDE SEQUENCE [LARGE SCALE GENOMIC DNA]</scope>
    <source>
        <strain evidence="5 6">H2</strain>
    </source>
</reference>
<dbReference type="PANTHER" id="PTHR43751:SF7">
    <property type="entry name" value="ARYLSULPHATASE A"/>
    <property type="match status" value="1"/>
</dbReference>
<dbReference type="InterPro" id="IPR000917">
    <property type="entry name" value="Sulfatase_N"/>
</dbReference>
<dbReference type="EMBL" id="QUOV01000001">
    <property type="protein sequence ID" value="REL34348.1"/>
    <property type="molecule type" value="Genomic_DNA"/>
</dbReference>
<evidence type="ECO:0000313" key="5">
    <source>
        <dbReference type="EMBL" id="REL34348.1"/>
    </source>
</evidence>
<dbReference type="InterPro" id="IPR052701">
    <property type="entry name" value="GAG_Ulvan_Degrading_Sulfatases"/>
</dbReference>
<evidence type="ECO:0000256" key="2">
    <source>
        <dbReference type="ARBA" id="ARBA00022801"/>
    </source>
</evidence>
<dbReference type="Gene3D" id="3.40.720.10">
    <property type="entry name" value="Alkaline Phosphatase, subunit A"/>
    <property type="match status" value="1"/>
</dbReference>
<proteinExistence type="inferred from homology"/>
<dbReference type="PANTHER" id="PTHR43751">
    <property type="entry name" value="SULFATASE"/>
    <property type="match status" value="1"/>
</dbReference>
<evidence type="ECO:0000256" key="1">
    <source>
        <dbReference type="ARBA" id="ARBA00008779"/>
    </source>
</evidence>